<sequence>MQGLAETITHGQPSKNRTHNTRTIFDISPEIGHAFVAPIHEALFEQYKTYQSQYFPFVPLSTDLSSGTIMEERPFLYTCCVMTTSHRDPALQSRIARDVLKYLSEHMILAGEKDLDLLQGLLVMTAWYHMYINSNPQLMNLLHLAQALAVDLGLNQAPGPWGLSIKAAPDATFKIHGNEAEPPKLNLENCRVRLGLYHVHARYSVAFRRLDPPTWTDWLEECCRVLEEAVQYQSDAYAVALVRLDHITERYTGPSGFKPGSSMPVQAYVKLFSDDIHRLGLNMPDHLRTWPLMLADIQAAEMHLFESVIGAACDVPVHRVEAYHACLKKVLAYLDTFTSQDIAQVPYQPFLSTVSLAHAFDIVSRLSFAQAEGWDLTYVRSTPGFNTLSDRMYTMLKSVQEREESMYPTSRSIRFKVFCLRLEKFKQWYNAKVQQERSSQQSRDKEDVVDNWPPSDGLSSLPVMADFSDLLWQDYTIDSSKLDSDFNFA</sequence>
<proteinExistence type="predicted"/>
<evidence type="ECO:0000256" key="5">
    <source>
        <dbReference type="ARBA" id="ARBA00023242"/>
    </source>
</evidence>
<keyword evidence="5" id="KW-0539">Nucleus</keyword>
<comment type="caution">
    <text evidence="6">The sequence shown here is derived from an EMBL/GenBank/DDBJ whole genome shotgun (WGS) entry which is preliminary data.</text>
</comment>
<dbReference type="PANTHER" id="PTHR31845:SF10">
    <property type="entry name" value="ZN(II)2CYS6 TRANSCRIPTION FACTOR (EUROFUNG)"/>
    <property type="match status" value="1"/>
</dbReference>
<evidence type="ECO:0000256" key="1">
    <source>
        <dbReference type="ARBA" id="ARBA00004123"/>
    </source>
</evidence>
<dbReference type="PANTHER" id="PTHR31845">
    <property type="entry name" value="FINGER DOMAIN PROTEIN, PUTATIVE-RELATED"/>
    <property type="match status" value="1"/>
</dbReference>
<comment type="subcellular location">
    <subcellularLocation>
        <location evidence="1">Nucleus</location>
    </subcellularLocation>
</comment>
<dbReference type="Proteomes" id="UP001334248">
    <property type="component" value="Unassembled WGS sequence"/>
</dbReference>
<gene>
    <name evidence="6" type="ORF">PMZ80_000091</name>
</gene>
<evidence type="ECO:0000313" key="6">
    <source>
        <dbReference type="EMBL" id="KAK5945952.1"/>
    </source>
</evidence>
<name>A0ABR0RZV7_9EURO</name>
<keyword evidence="3" id="KW-0238">DNA-binding</keyword>
<evidence type="ECO:0000313" key="7">
    <source>
        <dbReference type="Proteomes" id="UP001334248"/>
    </source>
</evidence>
<dbReference type="GeneID" id="89993540"/>
<dbReference type="EMBL" id="JAVHJV010000001">
    <property type="protein sequence ID" value="KAK5945952.1"/>
    <property type="molecule type" value="Genomic_DNA"/>
</dbReference>
<keyword evidence="2" id="KW-0805">Transcription regulation</keyword>
<evidence type="ECO:0000256" key="2">
    <source>
        <dbReference type="ARBA" id="ARBA00023015"/>
    </source>
</evidence>
<dbReference type="RefSeq" id="XP_064734042.1">
    <property type="nucleotide sequence ID" value="XM_064868545.1"/>
</dbReference>
<protein>
    <submittedName>
        <fullName evidence="6">Uncharacterized protein</fullName>
    </submittedName>
</protein>
<organism evidence="6 7">
    <name type="scientific">Knufia obscura</name>
    <dbReference type="NCBI Taxonomy" id="1635080"/>
    <lineage>
        <taxon>Eukaryota</taxon>
        <taxon>Fungi</taxon>
        <taxon>Dikarya</taxon>
        <taxon>Ascomycota</taxon>
        <taxon>Pezizomycotina</taxon>
        <taxon>Eurotiomycetes</taxon>
        <taxon>Chaetothyriomycetidae</taxon>
        <taxon>Chaetothyriales</taxon>
        <taxon>Trichomeriaceae</taxon>
        <taxon>Knufia</taxon>
    </lineage>
</organism>
<keyword evidence="7" id="KW-1185">Reference proteome</keyword>
<evidence type="ECO:0000256" key="3">
    <source>
        <dbReference type="ARBA" id="ARBA00023125"/>
    </source>
</evidence>
<accession>A0ABR0RZV7</accession>
<evidence type="ECO:0000256" key="4">
    <source>
        <dbReference type="ARBA" id="ARBA00023163"/>
    </source>
</evidence>
<dbReference type="InterPro" id="IPR051089">
    <property type="entry name" value="prtT"/>
</dbReference>
<keyword evidence="4" id="KW-0804">Transcription</keyword>
<reference evidence="6 7" key="1">
    <citation type="journal article" date="2023" name="Res Sq">
        <title>Genomic and morphological characterization of Knufia obscura isolated from the Mars 2020 spacecraft assembly facility.</title>
        <authorList>
            <person name="Chander A.M."/>
            <person name="Teixeira M.M."/>
            <person name="Singh N.K."/>
            <person name="Williams M.P."/>
            <person name="Parker C.W."/>
            <person name="Leo P."/>
            <person name="Stajich J.E."/>
            <person name="Torok T."/>
            <person name="Tighe S."/>
            <person name="Mason C.E."/>
            <person name="Venkateswaran K."/>
        </authorList>
    </citation>
    <scope>NUCLEOTIDE SEQUENCE [LARGE SCALE GENOMIC DNA]</scope>
    <source>
        <strain evidence="6 7">CCFEE 5817</strain>
    </source>
</reference>